<proteinExistence type="predicted"/>
<evidence type="ECO:0000313" key="2">
    <source>
        <dbReference type="Proteomes" id="UP000031368"/>
    </source>
</evidence>
<protein>
    <submittedName>
        <fullName evidence="1">Uncharacterized protein</fullName>
    </submittedName>
</protein>
<dbReference type="AlphaFoldDB" id="A0A0B4XFX9"/>
<sequence>MIELTPSQVAALKLARDGDLYPQPTKKWTHQNATVTYAKTDRWKERPQKVKSVTSKALDELKASGFLERRHLDHDASKDVYGITMAGKMWLLKNK</sequence>
<geneLocation type="plasmid" evidence="1 2">
    <name>pRgalR602c</name>
</geneLocation>
<dbReference type="HOGENOM" id="CLU_2371269_0_0_5"/>
<dbReference type="RefSeq" id="WP_040115617.1">
    <property type="nucleotide sequence ID" value="NZ_CP006880.1"/>
</dbReference>
<reference evidence="1 2" key="1">
    <citation type="submission" date="2013-11" db="EMBL/GenBank/DDBJ databases">
        <title>Complete genome sequence of Rhizobium gallicum bv. gallicum R602.</title>
        <authorList>
            <person name="Bustos P."/>
            <person name="Santamaria R.I."/>
            <person name="Lozano L."/>
            <person name="Acosta J.L."/>
            <person name="Ormeno-Orrillo E."/>
            <person name="Rogel M.A."/>
            <person name="Romero D."/>
            <person name="Cevallos M.A."/>
            <person name="Martinez-Romero E."/>
            <person name="Gonzalez V."/>
        </authorList>
    </citation>
    <scope>NUCLEOTIDE SEQUENCE [LARGE SCALE GENOMIC DNA]</scope>
    <source>
        <strain evidence="1 2">R602</strain>
        <plasmid evidence="1 2">pRgalR602c</plasmid>
    </source>
</reference>
<organism evidence="1 2">
    <name type="scientific">Rhizobium gallicum bv. gallicum R602sp</name>
    <dbReference type="NCBI Taxonomy" id="1041138"/>
    <lineage>
        <taxon>Bacteria</taxon>
        <taxon>Pseudomonadati</taxon>
        <taxon>Pseudomonadota</taxon>
        <taxon>Alphaproteobacteria</taxon>
        <taxon>Hyphomicrobiales</taxon>
        <taxon>Rhizobiaceae</taxon>
        <taxon>Rhizobium/Agrobacterium group</taxon>
        <taxon>Rhizobium</taxon>
    </lineage>
</organism>
<dbReference type="Proteomes" id="UP000031368">
    <property type="component" value="Plasmid pRgalR602c"/>
</dbReference>
<dbReference type="EMBL" id="CP006880">
    <property type="protein sequence ID" value="AJD45392.1"/>
    <property type="molecule type" value="Genomic_DNA"/>
</dbReference>
<keyword evidence="1" id="KW-0614">Plasmid</keyword>
<keyword evidence="2" id="KW-1185">Reference proteome</keyword>
<name>A0A0B4XFX9_9HYPH</name>
<gene>
    <name evidence="1" type="ORF">RGR602_PC01365</name>
</gene>
<evidence type="ECO:0000313" key="1">
    <source>
        <dbReference type="EMBL" id="AJD45392.1"/>
    </source>
</evidence>
<dbReference type="KEGG" id="rga:RGR602_PC01365"/>
<accession>A0A0B4XFX9</accession>